<dbReference type="InterPro" id="IPR036282">
    <property type="entry name" value="Glutathione-S-Trfase_C_sf"/>
</dbReference>
<dbReference type="SFLD" id="SFLDS00019">
    <property type="entry name" value="Glutathione_Transferase_(cytos"/>
    <property type="match status" value="1"/>
</dbReference>
<evidence type="ECO:0000256" key="4">
    <source>
        <dbReference type="ARBA" id="ARBA00047960"/>
    </source>
</evidence>
<dbReference type="InterPro" id="IPR045073">
    <property type="entry name" value="Omega/Tau-like"/>
</dbReference>
<dbReference type="FunFam" id="3.40.30.10:FF:000014">
    <property type="entry name" value="Tau class glutathione S-transferase"/>
    <property type="match status" value="1"/>
</dbReference>
<dbReference type="InterPro" id="IPR036249">
    <property type="entry name" value="Thioredoxin-like_sf"/>
</dbReference>
<evidence type="ECO:0000256" key="5">
    <source>
        <dbReference type="ARBA" id="ARBA00071370"/>
    </source>
</evidence>
<evidence type="ECO:0000259" key="6">
    <source>
        <dbReference type="PROSITE" id="PS50404"/>
    </source>
</evidence>
<comment type="caution">
    <text evidence="8">The sequence shown here is derived from an EMBL/GenBank/DDBJ whole genome shotgun (WGS) entry which is preliminary data.</text>
</comment>
<evidence type="ECO:0000256" key="2">
    <source>
        <dbReference type="ARBA" id="ARBA00012452"/>
    </source>
</evidence>
<reference evidence="8" key="1">
    <citation type="submission" date="2022-12" db="EMBL/GenBank/DDBJ databases">
        <title>Draft genome assemblies for two species of Escallonia (Escalloniales).</title>
        <authorList>
            <person name="Chanderbali A."/>
            <person name="Dervinis C."/>
            <person name="Anghel I."/>
            <person name="Soltis D."/>
            <person name="Soltis P."/>
            <person name="Zapata F."/>
        </authorList>
    </citation>
    <scope>NUCLEOTIDE SEQUENCE</scope>
    <source>
        <strain evidence="8">UCBG92.1500</strain>
        <tissue evidence="8">Leaf</tissue>
    </source>
</reference>
<dbReference type="InterPro" id="IPR004045">
    <property type="entry name" value="Glutathione_S-Trfase_N"/>
</dbReference>
<dbReference type="GO" id="GO:0004364">
    <property type="term" value="F:glutathione transferase activity"/>
    <property type="evidence" value="ECO:0007669"/>
    <property type="project" value="UniProtKB-EC"/>
</dbReference>
<keyword evidence="9" id="KW-1185">Reference proteome</keyword>
<comment type="similarity">
    <text evidence="1">Belongs to the GST superfamily. HSP26 family.</text>
</comment>
<dbReference type="InterPro" id="IPR040079">
    <property type="entry name" value="Glutathione_S-Trfase"/>
</dbReference>
<proteinExistence type="inferred from homology"/>
<dbReference type="EMBL" id="JAVXUO010002165">
    <property type="protein sequence ID" value="KAK2975707.1"/>
    <property type="molecule type" value="Genomic_DNA"/>
</dbReference>
<dbReference type="InterPro" id="IPR045074">
    <property type="entry name" value="GST_C_Tau"/>
</dbReference>
<keyword evidence="3" id="KW-0808">Transferase</keyword>
<dbReference type="CDD" id="cd03058">
    <property type="entry name" value="GST_N_Tau"/>
    <property type="match status" value="1"/>
</dbReference>
<dbReference type="PROSITE" id="PS50405">
    <property type="entry name" value="GST_CTER"/>
    <property type="match status" value="1"/>
</dbReference>
<dbReference type="SUPFAM" id="SSF52833">
    <property type="entry name" value="Thioredoxin-like"/>
    <property type="match status" value="1"/>
</dbReference>
<name>A0AA88UHU2_9ASTE</name>
<dbReference type="EC" id="2.5.1.18" evidence="2"/>
<dbReference type="SFLD" id="SFLDG01152">
    <property type="entry name" value="Main.3:_Omega-_and_Tau-like"/>
    <property type="match status" value="1"/>
</dbReference>
<dbReference type="PANTHER" id="PTHR11260">
    <property type="entry name" value="GLUTATHIONE S-TRANSFERASE, GST, SUPERFAMILY, GST DOMAIN CONTAINING"/>
    <property type="match status" value="1"/>
</dbReference>
<dbReference type="InterPro" id="IPR010987">
    <property type="entry name" value="Glutathione-S-Trfase_C-like"/>
</dbReference>
<dbReference type="FunFam" id="1.20.1050.10:FF:000012">
    <property type="entry name" value="Tau class glutathione S-transferase"/>
    <property type="match status" value="1"/>
</dbReference>
<dbReference type="InterPro" id="IPR004046">
    <property type="entry name" value="GST_C"/>
</dbReference>
<dbReference type="GO" id="GO:0005737">
    <property type="term" value="C:cytoplasm"/>
    <property type="evidence" value="ECO:0007669"/>
    <property type="project" value="TreeGrafter"/>
</dbReference>
<dbReference type="SFLD" id="SFLDG00358">
    <property type="entry name" value="Main_(cytGST)"/>
    <property type="match status" value="1"/>
</dbReference>
<dbReference type="GO" id="GO:0006749">
    <property type="term" value="P:glutathione metabolic process"/>
    <property type="evidence" value="ECO:0007669"/>
    <property type="project" value="InterPro"/>
</dbReference>
<protein>
    <recommendedName>
        <fullName evidence="5">Probable glutathione S-transferase</fullName>
        <ecNumber evidence="2">2.5.1.18</ecNumber>
    </recommendedName>
</protein>
<dbReference type="CDD" id="cd03185">
    <property type="entry name" value="GST_C_Tau"/>
    <property type="match status" value="1"/>
</dbReference>
<evidence type="ECO:0000256" key="1">
    <source>
        <dbReference type="ARBA" id="ARBA00009929"/>
    </source>
</evidence>
<feature type="domain" description="GST N-terminal" evidence="6">
    <location>
        <begin position="2"/>
        <end position="81"/>
    </location>
</feature>
<dbReference type="Pfam" id="PF02798">
    <property type="entry name" value="GST_N"/>
    <property type="match status" value="1"/>
</dbReference>
<organism evidence="8 9">
    <name type="scientific">Escallonia rubra</name>
    <dbReference type="NCBI Taxonomy" id="112253"/>
    <lineage>
        <taxon>Eukaryota</taxon>
        <taxon>Viridiplantae</taxon>
        <taxon>Streptophyta</taxon>
        <taxon>Embryophyta</taxon>
        <taxon>Tracheophyta</taxon>
        <taxon>Spermatophyta</taxon>
        <taxon>Magnoliopsida</taxon>
        <taxon>eudicotyledons</taxon>
        <taxon>Gunneridae</taxon>
        <taxon>Pentapetalae</taxon>
        <taxon>asterids</taxon>
        <taxon>campanulids</taxon>
        <taxon>Escalloniales</taxon>
        <taxon>Escalloniaceae</taxon>
        <taxon>Escallonia</taxon>
    </lineage>
</organism>
<dbReference type="PROSITE" id="PS50404">
    <property type="entry name" value="GST_NTER"/>
    <property type="match status" value="1"/>
</dbReference>
<dbReference type="Gene3D" id="3.40.30.10">
    <property type="entry name" value="Glutaredoxin"/>
    <property type="match status" value="1"/>
</dbReference>
<evidence type="ECO:0000256" key="3">
    <source>
        <dbReference type="ARBA" id="ARBA00022679"/>
    </source>
</evidence>
<dbReference type="Proteomes" id="UP001187471">
    <property type="component" value="Unassembled WGS sequence"/>
</dbReference>
<evidence type="ECO:0000259" key="7">
    <source>
        <dbReference type="PROSITE" id="PS50405"/>
    </source>
</evidence>
<evidence type="ECO:0000313" key="8">
    <source>
        <dbReference type="EMBL" id="KAK2975707.1"/>
    </source>
</evidence>
<dbReference type="Pfam" id="PF00043">
    <property type="entry name" value="GST_C"/>
    <property type="match status" value="1"/>
</dbReference>
<dbReference type="AlphaFoldDB" id="A0AA88UHU2"/>
<evidence type="ECO:0000313" key="9">
    <source>
        <dbReference type="Proteomes" id="UP001187471"/>
    </source>
</evidence>
<feature type="domain" description="GST C-terminal" evidence="7">
    <location>
        <begin position="86"/>
        <end position="212"/>
    </location>
</feature>
<dbReference type="Gene3D" id="1.20.1050.10">
    <property type="match status" value="1"/>
</dbReference>
<accession>A0AA88UHU2</accession>
<sequence length="219" mass="24880">MGEVQLLGAKLSPFTCRVEIALNLKGIKYDFVEEDLQNKSPLLLKYNPVHKKVPVLVHNGKPIAESVVILEYIEETWKDTPILSGDPYERAMARFWVNFIDEKCMLSIWNAFSAKEEPEKAIKEACENLELLENELGGKKFFGGDSLGIVDIVACFLAFWLGIVQEVTGLELLTREKFPKLSGWVDQFLGCRIVKESLPPRELPLGFYRTRFQPKNAST</sequence>
<dbReference type="PANTHER" id="PTHR11260:SF676">
    <property type="entry name" value="GLUTATHIONE S-TRANSFERASE U8"/>
    <property type="match status" value="1"/>
</dbReference>
<comment type="catalytic activity">
    <reaction evidence="4">
        <text>RX + glutathione = an S-substituted glutathione + a halide anion + H(+)</text>
        <dbReference type="Rhea" id="RHEA:16437"/>
        <dbReference type="ChEBI" id="CHEBI:15378"/>
        <dbReference type="ChEBI" id="CHEBI:16042"/>
        <dbReference type="ChEBI" id="CHEBI:17792"/>
        <dbReference type="ChEBI" id="CHEBI:57925"/>
        <dbReference type="ChEBI" id="CHEBI:90779"/>
        <dbReference type="EC" id="2.5.1.18"/>
    </reaction>
</comment>
<dbReference type="SUPFAM" id="SSF47616">
    <property type="entry name" value="GST C-terminal domain-like"/>
    <property type="match status" value="1"/>
</dbReference>
<gene>
    <name evidence="8" type="ORF">RJ640_010766</name>
</gene>